<proteinExistence type="predicted"/>
<sequence length="320" mass="35098">ATWLGHASFLVSLPTRTRPTRILCDPIFSARAGPTQYTGLTRRLPPPCTLDDLPHFDFVVISHNHYDHLDLPTQQSIRADPRRHNVRYLVPLGLKQFFTDAPLNVPPAHVFELDWWDTISLPAVQPCADDADERAPAPDPRMITFVCTPAQHNSGRGIVDSRTTLWASWVFEATCPAPDDRRVAVYFAGDTGLMTPSGPCRIFDDIGDRHGPFDLALLPIWRGGSLSFVARLGLRHPSTAALTALHATPAHAIRMHAALRARRSLAMHFATFAGSDAEARDALVELVQAREAGAREIGDWTVEGGFGWVDVGGTAVVPLD</sequence>
<comment type="caution">
    <text evidence="1">The sequence shown here is derived from an EMBL/GenBank/DDBJ whole genome shotgun (WGS) entry which is preliminary data.</text>
</comment>
<reference evidence="1" key="2">
    <citation type="journal article" date="2022" name="New Phytol.">
        <title>Evolutionary transition to the ectomycorrhizal habit in the genomes of a hyperdiverse lineage of mushroom-forming fungi.</title>
        <authorList>
            <person name="Looney B."/>
            <person name="Miyauchi S."/>
            <person name="Morin E."/>
            <person name="Drula E."/>
            <person name="Courty P.E."/>
            <person name="Kohler A."/>
            <person name="Kuo A."/>
            <person name="LaButti K."/>
            <person name="Pangilinan J."/>
            <person name="Lipzen A."/>
            <person name="Riley R."/>
            <person name="Andreopoulos W."/>
            <person name="He G."/>
            <person name="Johnson J."/>
            <person name="Nolan M."/>
            <person name="Tritt A."/>
            <person name="Barry K.W."/>
            <person name="Grigoriev I.V."/>
            <person name="Nagy L.G."/>
            <person name="Hibbett D."/>
            <person name="Henrissat B."/>
            <person name="Matheny P.B."/>
            <person name="Labbe J."/>
            <person name="Martin F.M."/>
        </authorList>
    </citation>
    <scope>NUCLEOTIDE SEQUENCE</scope>
    <source>
        <strain evidence="1">EC-137</strain>
    </source>
</reference>
<dbReference type="Proteomes" id="UP000814128">
    <property type="component" value="Unassembled WGS sequence"/>
</dbReference>
<accession>A0ACB8Q463</accession>
<dbReference type="EMBL" id="MU274519">
    <property type="protein sequence ID" value="KAI0026472.1"/>
    <property type="molecule type" value="Genomic_DNA"/>
</dbReference>
<feature type="non-terminal residue" evidence="1">
    <location>
        <position position="1"/>
    </location>
</feature>
<gene>
    <name evidence="1" type="ORF">K488DRAFT_6192</name>
</gene>
<protein>
    <submittedName>
        <fullName evidence="1">Beta-lactamase superfamily domain-containing protein</fullName>
    </submittedName>
</protein>
<reference evidence="1" key="1">
    <citation type="submission" date="2021-02" db="EMBL/GenBank/DDBJ databases">
        <authorList>
            <consortium name="DOE Joint Genome Institute"/>
            <person name="Ahrendt S."/>
            <person name="Looney B.P."/>
            <person name="Miyauchi S."/>
            <person name="Morin E."/>
            <person name="Drula E."/>
            <person name="Courty P.E."/>
            <person name="Chicoki N."/>
            <person name="Fauchery L."/>
            <person name="Kohler A."/>
            <person name="Kuo A."/>
            <person name="Labutti K."/>
            <person name="Pangilinan J."/>
            <person name="Lipzen A."/>
            <person name="Riley R."/>
            <person name="Andreopoulos W."/>
            <person name="He G."/>
            <person name="Johnson J."/>
            <person name="Barry K.W."/>
            <person name="Grigoriev I.V."/>
            <person name="Nagy L."/>
            <person name="Hibbett D."/>
            <person name="Henrissat B."/>
            <person name="Matheny P.B."/>
            <person name="Labbe J."/>
            <person name="Martin F."/>
        </authorList>
    </citation>
    <scope>NUCLEOTIDE SEQUENCE</scope>
    <source>
        <strain evidence="1">EC-137</strain>
    </source>
</reference>
<evidence type="ECO:0000313" key="2">
    <source>
        <dbReference type="Proteomes" id="UP000814128"/>
    </source>
</evidence>
<keyword evidence="2" id="KW-1185">Reference proteome</keyword>
<feature type="non-terminal residue" evidence="1">
    <location>
        <position position="320"/>
    </location>
</feature>
<evidence type="ECO:0000313" key="1">
    <source>
        <dbReference type="EMBL" id="KAI0026472.1"/>
    </source>
</evidence>
<name>A0ACB8Q463_9AGAM</name>
<organism evidence="1 2">
    <name type="scientific">Vararia minispora EC-137</name>
    <dbReference type="NCBI Taxonomy" id="1314806"/>
    <lineage>
        <taxon>Eukaryota</taxon>
        <taxon>Fungi</taxon>
        <taxon>Dikarya</taxon>
        <taxon>Basidiomycota</taxon>
        <taxon>Agaricomycotina</taxon>
        <taxon>Agaricomycetes</taxon>
        <taxon>Russulales</taxon>
        <taxon>Lachnocladiaceae</taxon>
        <taxon>Vararia</taxon>
    </lineage>
</organism>